<dbReference type="Gene3D" id="1.10.260.40">
    <property type="entry name" value="lambda repressor-like DNA-binding domains"/>
    <property type="match status" value="1"/>
</dbReference>
<sequence>MTGRSVAPAAGRAALADELAREIKGLRTEAGMSQRVLAGRIGYSRQYVSMAEWEDGNLPSRELVAAVDSELAANGALNALRARADVATRASRSEVGYGESGGSTGSGTFGDQAAGGEFPAAGRDSDELLDVLRRIHRITTAVDREIVERLASRVHAVIEDYEALDGAQLVVGLVEQRRLIDTLAEDCGDIRERRRLYEIAAQTSGLLGFVNVGFGDFELSRAYCYEAFQLGSVVQSTGLQAWARGMQSYCEYYSGRYRDALRFAEDGLNYAASGPQQVRLRINGVARALGKLGDRRGVDRVVEEAYELVGERGMESYSRSSISISGYSRAQVAGNAATAYLSLGIPDQVETHVENALAEMDPSECPWGRSLAKIDLARAQLSSRRGDLDYASSLIIEALERTPADLTVPVRARATEFAGELVARGGSASQVATVREAIAAHRSTDAD</sequence>
<evidence type="ECO:0000313" key="3">
    <source>
        <dbReference type="EMBL" id="MEU1955788.1"/>
    </source>
</evidence>
<evidence type="ECO:0000313" key="4">
    <source>
        <dbReference type="Proteomes" id="UP001550628"/>
    </source>
</evidence>
<dbReference type="CDD" id="cd00093">
    <property type="entry name" value="HTH_XRE"/>
    <property type="match status" value="1"/>
</dbReference>
<dbReference type="Proteomes" id="UP001550628">
    <property type="component" value="Unassembled WGS sequence"/>
</dbReference>
<feature type="region of interest" description="Disordered" evidence="1">
    <location>
        <begin position="91"/>
        <end position="121"/>
    </location>
</feature>
<feature type="compositionally biased region" description="Gly residues" evidence="1">
    <location>
        <begin position="98"/>
        <end position="108"/>
    </location>
</feature>
<feature type="domain" description="HTH cro/C1-type" evidence="2">
    <location>
        <begin position="23"/>
        <end position="52"/>
    </location>
</feature>
<dbReference type="RefSeq" id="WP_356957510.1">
    <property type="nucleotide sequence ID" value="NZ_JBEYBD010000009.1"/>
</dbReference>
<dbReference type="InterPro" id="IPR011990">
    <property type="entry name" value="TPR-like_helical_dom_sf"/>
</dbReference>
<name>A0ABV2WY43_9NOCA</name>
<accession>A0ABV2WY43</accession>
<proteinExistence type="predicted"/>
<dbReference type="InterPro" id="IPR001387">
    <property type="entry name" value="Cro/C1-type_HTH"/>
</dbReference>
<keyword evidence="4" id="KW-1185">Reference proteome</keyword>
<evidence type="ECO:0000256" key="1">
    <source>
        <dbReference type="SAM" id="MobiDB-lite"/>
    </source>
</evidence>
<comment type="caution">
    <text evidence="3">The sequence shown here is derived from an EMBL/GenBank/DDBJ whole genome shotgun (WGS) entry which is preliminary data.</text>
</comment>
<organism evidence="3 4">
    <name type="scientific">Nocardia rhamnosiphila</name>
    <dbReference type="NCBI Taxonomy" id="426716"/>
    <lineage>
        <taxon>Bacteria</taxon>
        <taxon>Bacillati</taxon>
        <taxon>Actinomycetota</taxon>
        <taxon>Actinomycetes</taxon>
        <taxon>Mycobacteriales</taxon>
        <taxon>Nocardiaceae</taxon>
        <taxon>Nocardia</taxon>
    </lineage>
</organism>
<reference evidence="3 4" key="1">
    <citation type="submission" date="2024-06" db="EMBL/GenBank/DDBJ databases">
        <title>The Natural Products Discovery Center: Release of the First 8490 Sequenced Strains for Exploring Actinobacteria Biosynthetic Diversity.</title>
        <authorList>
            <person name="Kalkreuter E."/>
            <person name="Kautsar S.A."/>
            <person name="Yang D."/>
            <person name="Bader C.D."/>
            <person name="Teijaro C.N."/>
            <person name="Fluegel L."/>
            <person name="Davis C.M."/>
            <person name="Simpson J.R."/>
            <person name="Lauterbach L."/>
            <person name="Steele A.D."/>
            <person name="Gui C."/>
            <person name="Meng S."/>
            <person name="Li G."/>
            <person name="Viehrig K."/>
            <person name="Ye F."/>
            <person name="Su P."/>
            <person name="Kiefer A.F."/>
            <person name="Nichols A."/>
            <person name="Cepeda A.J."/>
            <person name="Yan W."/>
            <person name="Fan B."/>
            <person name="Jiang Y."/>
            <person name="Adhikari A."/>
            <person name="Zheng C.-J."/>
            <person name="Schuster L."/>
            <person name="Cowan T.M."/>
            <person name="Smanski M.J."/>
            <person name="Chevrette M.G."/>
            <person name="De Carvalho L.P.S."/>
            <person name="Shen B."/>
        </authorList>
    </citation>
    <scope>NUCLEOTIDE SEQUENCE [LARGE SCALE GENOMIC DNA]</scope>
    <source>
        <strain evidence="3 4">NPDC019708</strain>
    </source>
</reference>
<dbReference type="Pfam" id="PF13560">
    <property type="entry name" value="HTH_31"/>
    <property type="match status" value="1"/>
</dbReference>
<dbReference type="InterPro" id="IPR010982">
    <property type="entry name" value="Lambda_DNA-bd_dom_sf"/>
</dbReference>
<evidence type="ECO:0000259" key="2">
    <source>
        <dbReference type="PROSITE" id="PS50943"/>
    </source>
</evidence>
<dbReference type="PROSITE" id="PS50943">
    <property type="entry name" value="HTH_CROC1"/>
    <property type="match status" value="1"/>
</dbReference>
<dbReference type="Gene3D" id="1.25.40.10">
    <property type="entry name" value="Tetratricopeptide repeat domain"/>
    <property type="match status" value="1"/>
</dbReference>
<gene>
    <name evidence="3" type="ORF">ABZ510_28515</name>
</gene>
<dbReference type="EMBL" id="JBEYBF010000028">
    <property type="protein sequence ID" value="MEU1955788.1"/>
    <property type="molecule type" value="Genomic_DNA"/>
</dbReference>
<protein>
    <submittedName>
        <fullName evidence="3">Helix-turn-helix transcriptional regulator</fullName>
    </submittedName>
</protein>
<dbReference type="SUPFAM" id="SSF47413">
    <property type="entry name" value="lambda repressor-like DNA-binding domains"/>
    <property type="match status" value="1"/>
</dbReference>